<dbReference type="InterPro" id="IPR029016">
    <property type="entry name" value="GAF-like_dom_sf"/>
</dbReference>
<keyword evidence="1" id="KW-0175">Coiled coil</keyword>
<dbReference type="Gene3D" id="3.30.450.40">
    <property type="match status" value="2"/>
</dbReference>
<reference evidence="3" key="1">
    <citation type="submission" date="2020-07" db="EMBL/GenBank/DDBJ databases">
        <title>Huge and variable diversity of episymbiotic CPR bacteria and DPANN archaea in groundwater ecosystems.</title>
        <authorList>
            <person name="He C.Y."/>
            <person name="Keren R."/>
            <person name="Whittaker M."/>
            <person name="Farag I.F."/>
            <person name="Doudna J."/>
            <person name="Cate J.H.D."/>
            <person name="Banfield J.F."/>
        </authorList>
    </citation>
    <scope>NUCLEOTIDE SEQUENCE</scope>
    <source>
        <strain evidence="3">NC_groundwater_1813_Pr3_B-0.1um_71_17</strain>
    </source>
</reference>
<feature type="domain" description="GAF" evidence="2">
    <location>
        <begin position="309"/>
        <end position="456"/>
    </location>
</feature>
<name>A0A933SG90_UNCEI</name>
<feature type="coiled-coil region" evidence="1">
    <location>
        <begin position="192"/>
        <end position="219"/>
    </location>
</feature>
<dbReference type="Pfam" id="PF01590">
    <property type="entry name" value="GAF"/>
    <property type="match status" value="1"/>
</dbReference>
<evidence type="ECO:0000313" key="4">
    <source>
        <dbReference type="Proteomes" id="UP000696931"/>
    </source>
</evidence>
<gene>
    <name evidence="3" type="ORF">HZA61_14855</name>
</gene>
<comment type="caution">
    <text evidence="3">The sequence shown here is derived from an EMBL/GenBank/DDBJ whole genome shotgun (WGS) entry which is preliminary data.</text>
</comment>
<dbReference type="AlphaFoldDB" id="A0A933SG90"/>
<sequence>MSRFPIREIADRLAAAHDSAAVLDALLAYLRALQGDWHPTVAIFDPSREVFERVYARERGRLEAREVSLPLDHLPARLVRKFVRPSAFFNGGDRRSLLEKLFQNSPGYEPDRFEAPQIQPLTAPVAWRSCLCLPLNDRDELLGMVVIATTRVGAFTPAVVGELQPVRSLASLALARRLHAEGRVTVEARTADDNHRRMIHGLQSQLQQAQDEALRAAEQHAAAIATIETLRRELEVRQSEGPVRTAREAADADQLLKRLGALEEQNASATAHLSEAFAQLAASQSRQAELQRTLDLVREGFAVIAGDPAAESLTRSFVGWFCEQFQVERCSLMRMDARQNDLRILAHRGMDPAVAPGVRVPVGEGVAGWVAHHRKSVLVRDRSHASPVTGSGKQDYHSDSYMSLPLQHRGRLVGVLNLSNRRDGEAFDELDLERAELAANVLAMALGGGLEAAEAA</sequence>
<evidence type="ECO:0000259" key="2">
    <source>
        <dbReference type="SMART" id="SM00065"/>
    </source>
</evidence>
<accession>A0A933SG90</accession>
<evidence type="ECO:0000313" key="3">
    <source>
        <dbReference type="EMBL" id="MBI5170766.1"/>
    </source>
</evidence>
<proteinExistence type="predicted"/>
<dbReference type="Proteomes" id="UP000696931">
    <property type="component" value="Unassembled WGS sequence"/>
</dbReference>
<evidence type="ECO:0000256" key="1">
    <source>
        <dbReference type="SAM" id="Coils"/>
    </source>
</evidence>
<organism evidence="3 4">
    <name type="scientific">Eiseniibacteriota bacterium</name>
    <dbReference type="NCBI Taxonomy" id="2212470"/>
    <lineage>
        <taxon>Bacteria</taxon>
        <taxon>Candidatus Eiseniibacteriota</taxon>
    </lineage>
</organism>
<dbReference type="SMART" id="SM00065">
    <property type="entry name" value="GAF"/>
    <property type="match status" value="1"/>
</dbReference>
<protein>
    <submittedName>
        <fullName evidence="3">GAF domain-containing protein</fullName>
    </submittedName>
</protein>
<dbReference type="InterPro" id="IPR003018">
    <property type="entry name" value="GAF"/>
</dbReference>
<dbReference type="SUPFAM" id="SSF55781">
    <property type="entry name" value="GAF domain-like"/>
    <property type="match status" value="2"/>
</dbReference>
<dbReference type="EMBL" id="JACRIW010000108">
    <property type="protein sequence ID" value="MBI5170766.1"/>
    <property type="molecule type" value="Genomic_DNA"/>
</dbReference>